<feature type="domain" description="Activator of Hsp90 ATPase homologue 1/2-like C-terminal" evidence="2">
    <location>
        <begin position="17"/>
        <end position="151"/>
    </location>
</feature>
<accession>A0A8E2I863</accession>
<evidence type="ECO:0000256" key="1">
    <source>
        <dbReference type="ARBA" id="ARBA00006817"/>
    </source>
</evidence>
<comment type="similarity">
    <text evidence="1">Belongs to the AHA1 family.</text>
</comment>
<dbReference type="InterPro" id="IPR013538">
    <property type="entry name" value="ASHA1/2-like_C"/>
</dbReference>
<reference evidence="3 4" key="1">
    <citation type="submission" date="2017-01" db="EMBL/GenBank/DDBJ databases">
        <title>Draft genome sequence of Bacillus oleronius.</title>
        <authorList>
            <person name="Allam M."/>
        </authorList>
    </citation>
    <scope>NUCLEOTIDE SEQUENCE [LARGE SCALE GENOMIC DNA]</scope>
    <source>
        <strain evidence="3 4">DSM 9356</strain>
    </source>
</reference>
<dbReference type="Pfam" id="PF08327">
    <property type="entry name" value="AHSA1"/>
    <property type="match status" value="1"/>
</dbReference>
<sequence>MNNITKDRQLTHEVSIDAPLDLVWHAWTISSRVSEWFAPETVIEPEIGGAYELYFVPGNKEGMNTKGCKVLHLAHQKELHFSWKGPDQFNEVMNNNELTVVKVSFQTIDEDKTSVKVIHDGFKDTNEWSEAFQWHQMAWVQVLNSLKAAIEKGEGELCCQPE</sequence>
<dbReference type="EMBL" id="MTLA01000157">
    <property type="protein sequence ID" value="OOP67818.1"/>
    <property type="molecule type" value="Genomic_DNA"/>
</dbReference>
<dbReference type="InterPro" id="IPR023393">
    <property type="entry name" value="START-like_dom_sf"/>
</dbReference>
<dbReference type="Proteomes" id="UP000189761">
    <property type="component" value="Unassembled WGS sequence"/>
</dbReference>
<name>A0A8E2I863_9BACI</name>
<organism evidence="3 4">
    <name type="scientific">Heyndrickxia oleronia</name>
    <dbReference type="NCBI Taxonomy" id="38875"/>
    <lineage>
        <taxon>Bacteria</taxon>
        <taxon>Bacillati</taxon>
        <taxon>Bacillota</taxon>
        <taxon>Bacilli</taxon>
        <taxon>Bacillales</taxon>
        <taxon>Bacillaceae</taxon>
        <taxon>Heyndrickxia</taxon>
    </lineage>
</organism>
<dbReference type="SUPFAM" id="SSF55961">
    <property type="entry name" value="Bet v1-like"/>
    <property type="match status" value="1"/>
</dbReference>
<evidence type="ECO:0000313" key="3">
    <source>
        <dbReference type="EMBL" id="OOP67818.1"/>
    </source>
</evidence>
<dbReference type="CDD" id="cd07814">
    <property type="entry name" value="SRPBCC_CalC_Aha1-like"/>
    <property type="match status" value="1"/>
</dbReference>
<keyword evidence="4" id="KW-1185">Reference proteome</keyword>
<evidence type="ECO:0000313" key="4">
    <source>
        <dbReference type="Proteomes" id="UP000189761"/>
    </source>
</evidence>
<protein>
    <submittedName>
        <fullName evidence="3">ATPase</fullName>
    </submittedName>
</protein>
<dbReference type="AlphaFoldDB" id="A0A8E2I863"/>
<dbReference type="RefSeq" id="WP_071974864.1">
    <property type="nucleotide sequence ID" value="NZ_CP065424.1"/>
</dbReference>
<dbReference type="Gene3D" id="3.30.530.20">
    <property type="match status" value="1"/>
</dbReference>
<evidence type="ECO:0000259" key="2">
    <source>
        <dbReference type="Pfam" id="PF08327"/>
    </source>
</evidence>
<proteinExistence type="inferred from homology"/>
<comment type="caution">
    <text evidence="3">The sequence shown here is derived from an EMBL/GenBank/DDBJ whole genome shotgun (WGS) entry which is preliminary data.</text>
</comment>
<gene>
    <name evidence="3" type="ORF">BWZ43_13840</name>
</gene>